<name>A0A2I1P835_9MICO</name>
<accession>A0A2I1P835</accession>
<evidence type="ECO:0000313" key="1">
    <source>
        <dbReference type="EMBL" id="PKZ40794.1"/>
    </source>
</evidence>
<sequence length="129" mass="13868">MLPVGTYKIRPDYACDSTFNSLTQNTRTMTVKLGSKNALTSSRKGGTVTLSSTVSTYNTTYSQFRKRGGATVTFYVKNANGTWSRKGTAKSGSTGVARLTVTSSSKRIYKAVTSEGSTYWVATSATSTR</sequence>
<reference evidence="1 2" key="1">
    <citation type="submission" date="2017-12" db="EMBL/GenBank/DDBJ databases">
        <title>Phylogenetic diversity of female urinary microbiome.</title>
        <authorList>
            <person name="Thomas-White K."/>
            <person name="Wolfe A.J."/>
        </authorList>
    </citation>
    <scope>NUCLEOTIDE SEQUENCE [LARGE SCALE GENOMIC DNA]</scope>
    <source>
        <strain evidence="1 2">UMB1298</strain>
    </source>
</reference>
<comment type="caution">
    <text evidence="1">The sequence shown here is derived from an EMBL/GenBank/DDBJ whole genome shotgun (WGS) entry which is preliminary data.</text>
</comment>
<evidence type="ECO:0000313" key="2">
    <source>
        <dbReference type="Proteomes" id="UP000234206"/>
    </source>
</evidence>
<dbReference type="AlphaFoldDB" id="A0A2I1P835"/>
<dbReference type="EMBL" id="PKIZ01000031">
    <property type="protein sequence ID" value="PKZ40794.1"/>
    <property type="molecule type" value="Genomic_DNA"/>
</dbReference>
<dbReference type="Proteomes" id="UP000234206">
    <property type="component" value="Unassembled WGS sequence"/>
</dbReference>
<gene>
    <name evidence="1" type="ORF">CYJ76_11185</name>
</gene>
<proteinExistence type="predicted"/>
<protein>
    <submittedName>
        <fullName evidence="1">Uncharacterized protein</fullName>
    </submittedName>
</protein>
<keyword evidence="2" id="KW-1185">Reference proteome</keyword>
<organism evidence="1 2">
    <name type="scientific">Kytococcus schroeteri</name>
    <dbReference type="NCBI Taxonomy" id="138300"/>
    <lineage>
        <taxon>Bacteria</taxon>
        <taxon>Bacillati</taxon>
        <taxon>Actinomycetota</taxon>
        <taxon>Actinomycetes</taxon>
        <taxon>Micrococcales</taxon>
        <taxon>Kytococcaceae</taxon>
        <taxon>Kytococcus</taxon>
    </lineage>
</organism>